<dbReference type="Gene3D" id="3.50.50.60">
    <property type="entry name" value="FAD/NAD(P)-binding domain"/>
    <property type="match status" value="1"/>
</dbReference>
<gene>
    <name evidence="4" type="primary">pobA</name>
    <name evidence="4" type="ORF">KVA01_01680</name>
</gene>
<sequence length="411" mass="45293">MLEERTVVETGVVIVGAGPAGLMLSHLLSRAGIDTVVVEKRSREEIANTHRAGILEAGTVAMLTGSGVDGRVLSHGHEGTVLRFEGESRRIDFQELVGESVWLYPQNEVFTDLAAARERDGGVVHWEVTDTAVQDLTTEHPGVRCTTADGRQLEIRARLLVGADGSRGVCRRQIPADVRTDNFTEYPFAWFGILCEAPPSAPELIYAHSRHGFALISQRSDTVQRMYFQCDPATDVADWDDERIWDELQRRVDGTGRAHPAAGADLRQDGPAVPLVRVRAAAPREHVPGGGRRAHRAAHRGQGPEPRVLRRAGARPGDRRLLRHGDDSGLAGYSAKALERIWKAQNFSYWVTNLMHVAPDENPFAVKRRRGEFRRSPARSTARPTSPSPTPGGRTGPDRPRPTPATHHPRR</sequence>
<dbReference type="GO" id="GO:0004497">
    <property type="term" value="F:monooxygenase activity"/>
    <property type="evidence" value="ECO:0007669"/>
    <property type="project" value="UniProtKB-KW"/>
</dbReference>
<feature type="region of interest" description="Disordered" evidence="2">
    <location>
        <begin position="366"/>
        <end position="411"/>
    </location>
</feature>
<dbReference type="Pfam" id="PF01494">
    <property type="entry name" value="FAD_binding_3"/>
    <property type="match status" value="1"/>
</dbReference>
<evidence type="ECO:0000259" key="3">
    <source>
        <dbReference type="Pfam" id="PF01494"/>
    </source>
</evidence>
<accession>A0A4Y4D387</accession>
<reference evidence="4 5" key="1">
    <citation type="submission" date="2019-06" db="EMBL/GenBank/DDBJ databases">
        <title>Whole genome shotgun sequence of Kocuria varians NBRC 15358.</title>
        <authorList>
            <person name="Hosoyama A."/>
            <person name="Uohara A."/>
            <person name="Ohji S."/>
            <person name="Ichikawa N."/>
        </authorList>
    </citation>
    <scope>NUCLEOTIDE SEQUENCE [LARGE SCALE GENOMIC DNA]</scope>
    <source>
        <strain evidence="4 5">NBRC 15358</strain>
    </source>
</reference>
<comment type="caution">
    <text evidence="4">The sequence shown here is derived from an EMBL/GenBank/DDBJ whole genome shotgun (WGS) entry which is preliminary data.</text>
</comment>
<feature type="region of interest" description="Disordered" evidence="2">
    <location>
        <begin position="284"/>
        <end position="330"/>
    </location>
</feature>
<organism evidence="4 5">
    <name type="scientific">Kocuria varians</name>
    <name type="common">Micrococcus varians</name>
    <dbReference type="NCBI Taxonomy" id="1272"/>
    <lineage>
        <taxon>Bacteria</taxon>
        <taxon>Bacillati</taxon>
        <taxon>Actinomycetota</taxon>
        <taxon>Actinomycetes</taxon>
        <taxon>Micrococcales</taxon>
        <taxon>Micrococcaceae</taxon>
        <taxon>Kocuria</taxon>
    </lineage>
</organism>
<dbReference type="PANTHER" id="PTHR43476:SF5">
    <property type="entry name" value="FAD-DEPENDENT MONOOXYGENASE"/>
    <property type="match status" value="1"/>
</dbReference>
<dbReference type="SUPFAM" id="SSF51905">
    <property type="entry name" value="FAD/NAD(P)-binding domain"/>
    <property type="match status" value="1"/>
</dbReference>
<dbReference type="EMBL" id="BJNW01000001">
    <property type="protein sequence ID" value="GEC98013.1"/>
    <property type="molecule type" value="Genomic_DNA"/>
</dbReference>
<dbReference type="AlphaFoldDB" id="A0A4Y4D387"/>
<keyword evidence="5" id="KW-1185">Reference proteome</keyword>
<dbReference type="Proteomes" id="UP000315730">
    <property type="component" value="Unassembled WGS sequence"/>
</dbReference>
<keyword evidence="4" id="KW-0503">Monooxygenase</keyword>
<dbReference type="PANTHER" id="PTHR43476">
    <property type="entry name" value="3-(3-HYDROXY-PHENYL)PROPIONATE/3-HYDROXYCINNAMIC ACID HYDROXYLASE"/>
    <property type="match status" value="1"/>
</dbReference>
<proteinExistence type="predicted"/>
<evidence type="ECO:0000256" key="2">
    <source>
        <dbReference type="SAM" id="MobiDB-lite"/>
    </source>
</evidence>
<evidence type="ECO:0000313" key="4">
    <source>
        <dbReference type="EMBL" id="GEC98013.1"/>
    </source>
</evidence>
<dbReference type="STRING" id="1272.GCA_900014985_00760"/>
<name>A0A4Y4D387_KOCVA</name>
<dbReference type="InterPro" id="IPR050631">
    <property type="entry name" value="PheA/TfdB_FAD_monoxygenase"/>
</dbReference>
<feature type="compositionally biased region" description="Basic and acidic residues" evidence="2">
    <location>
        <begin position="316"/>
        <end position="327"/>
    </location>
</feature>
<dbReference type="InterPro" id="IPR036188">
    <property type="entry name" value="FAD/NAD-bd_sf"/>
</dbReference>
<dbReference type="SUPFAM" id="SSF54373">
    <property type="entry name" value="FAD-linked reductases, C-terminal domain"/>
    <property type="match status" value="1"/>
</dbReference>
<evidence type="ECO:0000256" key="1">
    <source>
        <dbReference type="ARBA" id="ARBA00023002"/>
    </source>
</evidence>
<protein>
    <submittedName>
        <fullName evidence="4">4-hydroxybenzoate 3-monooxygenase</fullName>
    </submittedName>
</protein>
<dbReference type="InterPro" id="IPR002938">
    <property type="entry name" value="FAD-bd"/>
</dbReference>
<feature type="domain" description="FAD-binding" evidence="3">
    <location>
        <begin position="9"/>
        <end position="253"/>
    </location>
</feature>
<dbReference type="GO" id="GO:0071949">
    <property type="term" value="F:FAD binding"/>
    <property type="evidence" value="ECO:0007669"/>
    <property type="project" value="InterPro"/>
</dbReference>
<dbReference type="PRINTS" id="PR00420">
    <property type="entry name" value="RNGMNOXGNASE"/>
</dbReference>
<evidence type="ECO:0000313" key="5">
    <source>
        <dbReference type="Proteomes" id="UP000315730"/>
    </source>
</evidence>
<keyword evidence="1" id="KW-0560">Oxidoreductase</keyword>
<dbReference type="Gene3D" id="3.30.9.10">
    <property type="entry name" value="D-Amino Acid Oxidase, subunit A, domain 2"/>
    <property type="match status" value="1"/>
</dbReference>